<keyword evidence="2" id="KW-1185">Reference proteome</keyword>
<dbReference type="RefSeq" id="WP_160959555.1">
    <property type="nucleotide sequence ID" value="NZ_WVUD01000007.1"/>
</dbReference>
<evidence type="ECO:0000313" key="1">
    <source>
        <dbReference type="EMBL" id="MYL82714.1"/>
    </source>
</evidence>
<dbReference type="OrthoDB" id="5458183at2"/>
<accession>A0A7C9MUJ2</accession>
<evidence type="ECO:0000313" key="2">
    <source>
        <dbReference type="Proteomes" id="UP000482487"/>
    </source>
</evidence>
<name>A0A7C9MUJ2_9BACT</name>
<dbReference type="Gene3D" id="3.40.50.10610">
    <property type="entry name" value="ABC-type transport auxiliary lipoprotein component"/>
    <property type="match status" value="1"/>
</dbReference>
<sequence>MKYATALGRLALLGLVAACLAGCFGKPPPEQRYLRVAMESTPCPGSASQQHRLPLGFKPLKSLENLDRTAVMTAQNQVLTASLQYYWEGPPQDVVGGILRQGIECQSTALTPVDYQPRVEHDAVLTGEVTAFNVDYTDGGRFVVSLHLDLWTKNMGARISTGDFNAYAPLDDFKGDTIAKAATSALGRVTPKVIEWLDQGMPKLQKAMERK</sequence>
<protein>
    <submittedName>
        <fullName evidence="1">ABC transporter</fullName>
    </submittedName>
</protein>
<dbReference type="AlphaFoldDB" id="A0A7C9MUJ2"/>
<dbReference type="EMBL" id="WVUD01000007">
    <property type="protein sequence ID" value="MYL82714.1"/>
    <property type="molecule type" value="Genomic_DNA"/>
</dbReference>
<gene>
    <name evidence="1" type="ORF">GTA51_06135</name>
</gene>
<dbReference type="Proteomes" id="UP000482487">
    <property type="component" value="Unassembled WGS sequence"/>
</dbReference>
<reference evidence="1 2" key="1">
    <citation type="submission" date="2020-01" db="EMBL/GenBank/DDBJ databases">
        <title>Genome sequence of Desulfovibrio aerotolerans DSM 16695(T).</title>
        <authorList>
            <person name="Karnachuk O."/>
            <person name="Avakyan M."/>
            <person name="Mardanov A."/>
            <person name="Kadnikov V."/>
            <person name="Ravin N."/>
        </authorList>
    </citation>
    <scope>NUCLEOTIDE SEQUENCE [LARGE SCALE GENOMIC DNA]</scope>
    <source>
        <strain evidence="1 2">DSM 16695</strain>
    </source>
</reference>
<comment type="caution">
    <text evidence="1">The sequence shown here is derived from an EMBL/GenBank/DDBJ whole genome shotgun (WGS) entry which is preliminary data.</text>
</comment>
<dbReference type="SUPFAM" id="SSF159594">
    <property type="entry name" value="XCC0632-like"/>
    <property type="match status" value="1"/>
</dbReference>
<proteinExistence type="predicted"/>
<organism evidence="1 2">
    <name type="scientific">Solidesulfovibrio aerotolerans</name>
    <dbReference type="NCBI Taxonomy" id="295255"/>
    <lineage>
        <taxon>Bacteria</taxon>
        <taxon>Pseudomonadati</taxon>
        <taxon>Thermodesulfobacteriota</taxon>
        <taxon>Desulfovibrionia</taxon>
        <taxon>Desulfovibrionales</taxon>
        <taxon>Desulfovibrionaceae</taxon>
        <taxon>Solidesulfovibrio</taxon>
    </lineage>
</organism>